<gene>
    <name evidence="8" type="ORF">KZC51_06295</name>
</gene>
<comment type="similarity">
    <text evidence="2">Belongs to the GtrA family.</text>
</comment>
<accession>A0ABT0FCF9</accession>
<evidence type="ECO:0000256" key="4">
    <source>
        <dbReference type="ARBA" id="ARBA00022989"/>
    </source>
</evidence>
<keyword evidence="9" id="KW-1185">Reference proteome</keyword>
<keyword evidence="4 6" id="KW-1133">Transmembrane helix</keyword>
<evidence type="ECO:0000256" key="6">
    <source>
        <dbReference type="SAM" id="Phobius"/>
    </source>
</evidence>
<feature type="transmembrane region" description="Helical" evidence="6">
    <location>
        <begin position="87"/>
        <end position="109"/>
    </location>
</feature>
<dbReference type="Pfam" id="PF04138">
    <property type="entry name" value="GtrA_DPMS_TM"/>
    <property type="match status" value="1"/>
</dbReference>
<keyword evidence="5 6" id="KW-0472">Membrane</keyword>
<protein>
    <submittedName>
        <fullName evidence="8">GtrA family protein</fullName>
    </submittedName>
</protein>
<dbReference type="InterPro" id="IPR051401">
    <property type="entry name" value="GtrA_CellWall_Glycosyl"/>
</dbReference>
<organism evidence="8 9">
    <name type="scientific">Microbacterium croceum</name>
    <dbReference type="NCBI Taxonomy" id="2851645"/>
    <lineage>
        <taxon>Bacteria</taxon>
        <taxon>Bacillati</taxon>
        <taxon>Actinomycetota</taxon>
        <taxon>Actinomycetes</taxon>
        <taxon>Micrococcales</taxon>
        <taxon>Microbacteriaceae</taxon>
        <taxon>Microbacterium</taxon>
    </lineage>
</organism>
<dbReference type="EMBL" id="JAHWXN010000001">
    <property type="protein sequence ID" value="MCK2035743.1"/>
    <property type="molecule type" value="Genomic_DNA"/>
</dbReference>
<dbReference type="RefSeq" id="WP_247629151.1">
    <property type="nucleotide sequence ID" value="NZ_JAHWXN010000001.1"/>
</dbReference>
<name>A0ABT0FCF9_9MICO</name>
<evidence type="ECO:0000259" key="7">
    <source>
        <dbReference type="Pfam" id="PF04138"/>
    </source>
</evidence>
<feature type="domain" description="GtrA/DPMS transmembrane" evidence="7">
    <location>
        <begin position="15"/>
        <end position="142"/>
    </location>
</feature>
<keyword evidence="3 6" id="KW-0812">Transmembrane</keyword>
<comment type="caution">
    <text evidence="8">The sequence shown here is derived from an EMBL/GenBank/DDBJ whole genome shotgun (WGS) entry which is preliminary data.</text>
</comment>
<dbReference type="PANTHER" id="PTHR38459">
    <property type="entry name" value="PROPHAGE BACTOPRENOL-LINKED GLUCOSE TRANSLOCASE HOMOLOG"/>
    <property type="match status" value="1"/>
</dbReference>
<evidence type="ECO:0000313" key="8">
    <source>
        <dbReference type="EMBL" id="MCK2035743.1"/>
    </source>
</evidence>
<evidence type="ECO:0000256" key="2">
    <source>
        <dbReference type="ARBA" id="ARBA00009399"/>
    </source>
</evidence>
<dbReference type="Proteomes" id="UP001300096">
    <property type="component" value="Unassembled WGS sequence"/>
</dbReference>
<feature type="transmembrane region" description="Helical" evidence="6">
    <location>
        <begin position="115"/>
        <end position="134"/>
    </location>
</feature>
<evidence type="ECO:0000256" key="3">
    <source>
        <dbReference type="ARBA" id="ARBA00022692"/>
    </source>
</evidence>
<proteinExistence type="inferred from homology"/>
<dbReference type="PANTHER" id="PTHR38459:SF1">
    <property type="entry name" value="PROPHAGE BACTOPRENOL-LINKED GLUCOSE TRANSLOCASE HOMOLOG"/>
    <property type="match status" value="1"/>
</dbReference>
<feature type="transmembrane region" description="Helical" evidence="6">
    <location>
        <begin position="12"/>
        <end position="34"/>
    </location>
</feature>
<dbReference type="InterPro" id="IPR007267">
    <property type="entry name" value="GtrA_DPMS_TM"/>
</dbReference>
<evidence type="ECO:0000256" key="1">
    <source>
        <dbReference type="ARBA" id="ARBA00004141"/>
    </source>
</evidence>
<evidence type="ECO:0000313" key="9">
    <source>
        <dbReference type="Proteomes" id="UP001300096"/>
    </source>
</evidence>
<comment type="subcellular location">
    <subcellularLocation>
        <location evidence="1">Membrane</location>
        <topology evidence="1">Multi-pass membrane protein</topology>
    </subcellularLocation>
</comment>
<reference evidence="8 9" key="1">
    <citation type="submission" date="2021-06" db="EMBL/GenBank/DDBJ databases">
        <title>Genome-based taxonomic framework of Microbacterium strains isolated from marine environment, the description of four new species and reclassification of four preexisting species.</title>
        <authorList>
            <person name="Lee S.D."/>
            <person name="Kim S.-M."/>
            <person name="Byeon Y.-S."/>
            <person name="Yang H.L."/>
            <person name="Kim I.S."/>
        </authorList>
    </citation>
    <scope>NUCLEOTIDE SEQUENCE [LARGE SCALE GENOMIC DNA]</scope>
    <source>
        <strain evidence="8 9">SSW1-49</strain>
    </source>
</reference>
<evidence type="ECO:0000256" key="5">
    <source>
        <dbReference type="ARBA" id="ARBA00023136"/>
    </source>
</evidence>
<sequence length="154" mass="16253">MPESHTGPLARDLIRFAAVGGVGVVIDVVVFNALRATILPDGSVTGAVLIAKVAATALAILANWAGNRWWTFRDRRGTSITVEMASFIAVSLVGSAIALGCLAISHYLFGFTSALADNISANVIGLLLGSLFRFSASRRWVFRAESLSPLQHVG</sequence>
<feature type="transmembrane region" description="Helical" evidence="6">
    <location>
        <begin position="46"/>
        <end position="66"/>
    </location>
</feature>